<dbReference type="EMBL" id="CP002042">
    <property type="protein sequence ID" value="ADH63415.1"/>
    <property type="molecule type" value="Genomic_DNA"/>
</dbReference>
<name>D7BF62_ALLS1</name>
<proteinExistence type="inferred from homology"/>
<evidence type="ECO:0000256" key="7">
    <source>
        <dbReference type="PIRSR" id="PIRSR004762-1"/>
    </source>
</evidence>
<dbReference type="InterPro" id="IPR022432">
    <property type="entry name" value="MqnE"/>
</dbReference>
<dbReference type="InterPro" id="IPR013785">
    <property type="entry name" value="Aldolase_TIM"/>
</dbReference>
<dbReference type="GO" id="GO:0051539">
    <property type="term" value="F:4 iron, 4 sulfur cluster binding"/>
    <property type="evidence" value="ECO:0007669"/>
    <property type="project" value="UniProtKB-KW"/>
</dbReference>
<feature type="binding site" evidence="8">
    <location>
        <position position="181"/>
    </location>
    <ligand>
        <name>S-adenosyl-L-methionine</name>
        <dbReference type="ChEBI" id="CHEBI:59789"/>
    </ligand>
</feature>
<dbReference type="eggNOG" id="COG1060">
    <property type="taxonomic scope" value="Bacteria"/>
</dbReference>
<dbReference type="RefSeq" id="WP_013157980.1">
    <property type="nucleotide sequence ID" value="NC_014212.1"/>
</dbReference>
<dbReference type="InterPro" id="IPR007197">
    <property type="entry name" value="rSAM"/>
</dbReference>
<dbReference type="CDD" id="cd01335">
    <property type="entry name" value="Radical_SAM"/>
    <property type="match status" value="1"/>
</dbReference>
<organism evidence="10 11">
    <name type="scientific">Allomeiothermus silvanus (strain ATCC 700542 / DSM 9946 / NBRC 106475 / NCIMB 13440 / VI-R2)</name>
    <name type="common">Thermus silvanus</name>
    <dbReference type="NCBI Taxonomy" id="526227"/>
    <lineage>
        <taxon>Bacteria</taxon>
        <taxon>Thermotogati</taxon>
        <taxon>Deinococcota</taxon>
        <taxon>Deinococci</taxon>
        <taxon>Thermales</taxon>
        <taxon>Thermaceae</taxon>
        <taxon>Allomeiothermus</taxon>
    </lineage>
</organism>
<evidence type="ECO:0000256" key="1">
    <source>
        <dbReference type="ARBA" id="ARBA00022485"/>
    </source>
</evidence>
<dbReference type="InterPro" id="IPR045567">
    <property type="entry name" value="CofH/MnqC-like_C"/>
</dbReference>
<dbReference type="SUPFAM" id="SSF102114">
    <property type="entry name" value="Radical SAM enzymes"/>
    <property type="match status" value="1"/>
</dbReference>
<feature type="binding site" evidence="6 7">
    <location>
        <position position="69"/>
    </location>
    <ligand>
        <name>[4Fe-4S] cluster</name>
        <dbReference type="ChEBI" id="CHEBI:49883"/>
        <note>4Fe-4S-S-AdoMet</note>
    </ligand>
</feature>
<keyword evidence="3 6" id="KW-0479">Metal-binding</keyword>
<feature type="domain" description="Radical SAM core" evidence="9">
    <location>
        <begin position="53"/>
        <end position="297"/>
    </location>
</feature>
<dbReference type="GO" id="GO:0009234">
    <property type="term" value="P:menaquinone biosynthetic process"/>
    <property type="evidence" value="ECO:0007669"/>
    <property type="project" value="UniProtKB-UniRule"/>
</dbReference>
<dbReference type="SFLD" id="SFLDF00343">
    <property type="entry name" value="aminofutalosine_synthase_(mqnE"/>
    <property type="match status" value="1"/>
</dbReference>
<dbReference type="InterPro" id="IPR058240">
    <property type="entry name" value="rSAM_sf"/>
</dbReference>
<evidence type="ECO:0000256" key="4">
    <source>
        <dbReference type="ARBA" id="ARBA00023004"/>
    </source>
</evidence>
<dbReference type="EC" id="2.5.1.120" evidence="6"/>
<feature type="binding site" evidence="6 7">
    <location>
        <position position="76"/>
    </location>
    <ligand>
        <name>[4Fe-4S] cluster</name>
        <dbReference type="ChEBI" id="CHEBI:49883"/>
        <note>4Fe-4S-S-AdoMet</note>
    </ligand>
</feature>
<dbReference type="UniPathway" id="UPA00079"/>
<evidence type="ECO:0000256" key="8">
    <source>
        <dbReference type="PIRSR" id="PIRSR004762-2"/>
    </source>
</evidence>
<keyword evidence="6" id="KW-0474">Menaquinone biosynthesis</keyword>
<dbReference type="Proteomes" id="UP000001916">
    <property type="component" value="Chromosome"/>
</dbReference>
<keyword evidence="11" id="KW-1185">Reference proteome</keyword>
<dbReference type="Pfam" id="PF19288">
    <property type="entry name" value="CofH_C"/>
    <property type="match status" value="1"/>
</dbReference>
<comment type="cofactor">
    <cofactor evidence="6 7">
        <name>[4Fe-4S] cluster</name>
        <dbReference type="ChEBI" id="CHEBI:49883"/>
    </cofactor>
    <text evidence="6 7">Binds 1 [4Fe-4S] cluster. The cluster is coordinated with 3 cysteines and an exchangeable S-adenosyl-L-methionine.</text>
</comment>
<keyword evidence="2 6" id="KW-0949">S-adenosyl-L-methionine</keyword>
<gene>
    <name evidence="6" type="primary">mqnE</name>
    <name evidence="10" type="ordered locus">Mesil_1525</name>
</gene>
<evidence type="ECO:0000313" key="10">
    <source>
        <dbReference type="EMBL" id="ADH63415.1"/>
    </source>
</evidence>
<dbReference type="NCBIfam" id="TIGR03700">
    <property type="entry name" value="mena_SCO4494"/>
    <property type="match status" value="1"/>
</dbReference>
<dbReference type="HAMAP" id="MF_00993">
    <property type="entry name" value="MqnE"/>
    <property type="match status" value="1"/>
</dbReference>
<evidence type="ECO:0000256" key="5">
    <source>
        <dbReference type="ARBA" id="ARBA00023014"/>
    </source>
</evidence>
<dbReference type="Gene3D" id="3.20.20.70">
    <property type="entry name" value="Aldolase class I"/>
    <property type="match status" value="1"/>
</dbReference>
<keyword evidence="4 6" id="KW-0408">Iron</keyword>
<comment type="pathway">
    <text evidence="6">Quinol/quinone metabolism; menaquinone biosynthesis.</text>
</comment>
<dbReference type="GO" id="GO:0102573">
    <property type="term" value="F:aminodeoxyfutalosine synthase activity"/>
    <property type="evidence" value="ECO:0007669"/>
    <property type="project" value="UniProtKB-EC"/>
</dbReference>
<dbReference type="Pfam" id="PF04055">
    <property type="entry name" value="Radical_SAM"/>
    <property type="match status" value="1"/>
</dbReference>
<dbReference type="PANTHER" id="PTHR43076:SF7">
    <property type="entry name" value="AMINODEOXYFUTALOSINE SYNTHASE"/>
    <property type="match status" value="1"/>
</dbReference>
<dbReference type="OrthoDB" id="9802027at2"/>
<dbReference type="PIRSF" id="PIRSF004762">
    <property type="entry name" value="CHP00423"/>
    <property type="match status" value="1"/>
</dbReference>
<accession>D7BF62</accession>
<reference evidence="10 11" key="1">
    <citation type="journal article" date="2010" name="Stand. Genomic Sci.">
        <title>Complete genome sequence of Meiothermus silvanus type strain (VI-R2).</title>
        <authorList>
            <person name="Sikorski J."/>
            <person name="Tindall B.J."/>
            <person name="Lowry S."/>
            <person name="Lucas S."/>
            <person name="Nolan M."/>
            <person name="Copeland A."/>
            <person name="Glavina Del Rio T."/>
            <person name="Tice H."/>
            <person name="Cheng J.F."/>
            <person name="Han C."/>
            <person name="Pitluck S."/>
            <person name="Liolios K."/>
            <person name="Ivanova N."/>
            <person name="Mavromatis K."/>
            <person name="Mikhailova N."/>
            <person name="Pati A."/>
            <person name="Goodwin L."/>
            <person name="Chen A."/>
            <person name="Palaniappan K."/>
            <person name="Land M."/>
            <person name="Hauser L."/>
            <person name="Chang Y.J."/>
            <person name="Jeffries C.D."/>
            <person name="Rohde M."/>
            <person name="Goker M."/>
            <person name="Woyke T."/>
            <person name="Bristow J."/>
            <person name="Eisen J.A."/>
            <person name="Markowitz V."/>
            <person name="Hugenholtz P."/>
            <person name="Kyrpides N.C."/>
            <person name="Klenk H.P."/>
            <person name="Lapidus A."/>
        </authorList>
    </citation>
    <scope>NUCLEOTIDE SEQUENCE [LARGE SCALE GENOMIC DNA]</scope>
    <source>
        <strain evidence="11">ATCC 700542 / DSM 9946 / VI-R2</strain>
    </source>
</reference>
<dbReference type="GO" id="GO:0044689">
    <property type="term" value="F:7,8-didemethyl-8-hydroxy-5-deazariboflavin synthase activity"/>
    <property type="evidence" value="ECO:0007669"/>
    <property type="project" value="TreeGrafter"/>
</dbReference>
<dbReference type="InterPro" id="IPR006638">
    <property type="entry name" value="Elp3/MiaA/NifB-like_rSAM"/>
</dbReference>
<dbReference type="SFLD" id="SFLDG01082">
    <property type="entry name" value="B12-binding_domain_containing"/>
    <property type="match status" value="1"/>
</dbReference>
<protein>
    <recommendedName>
        <fullName evidence="6">Aminodeoxyfutalosine synthase</fullName>
        <shortName evidence="6">AFL synthase</shortName>
        <shortName evidence="6">Aminofutalosine synthase</shortName>
        <ecNumber evidence="6">2.5.1.120</ecNumber>
    </recommendedName>
    <alternativeName>
        <fullName evidence="6">Menaquinone biosynthetic enzyme MqnE</fullName>
    </alternativeName>
</protein>
<dbReference type="AlphaFoldDB" id="D7BF62"/>
<dbReference type="STRING" id="526227.Mesil_1525"/>
<dbReference type="GO" id="GO:0005506">
    <property type="term" value="F:iron ion binding"/>
    <property type="evidence" value="ECO:0007669"/>
    <property type="project" value="UniProtKB-UniRule"/>
</dbReference>
<feature type="binding site" evidence="8">
    <location>
        <position position="75"/>
    </location>
    <ligand>
        <name>S-adenosyl-L-methionine</name>
        <dbReference type="ChEBI" id="CHEBI:59789"/>
    </ligand>
</feature>
<dbReference type="SFLD" id="SFLDG01064">
    <property type="entry name" value="F420__menaquinone_cofactor_bio"/>
    <property type="match status" value="1"/>
</dbReference>
<evidence type="ECO:0000256" key="3">
    <source>
        <dbReference type="ARBA" id="ARBA00022723"/>
    </source>
</evidence>
<keyword evidence="6" id="KW-0808">Transferase</keyword>
<dbReference type="InterPro" id="IPR020050">
    <property type="entry name" value="FO_synthase_su2"/>
</dbReference>
<dbReference type="HOGENOM" id="CLU_040406_0_0_0"/>
<comment type="similarity">
    <text evidence="6">Belongs to the radical SAM superfamily. MqnE family.</text>
</comment>
<sequence length="396" mass="44484">MKWVRDPALLPIVEKVEAGERLSFDEGMVLYRTPDIPSLMRLANLVRERKHGQDTYFVHSLRFSQTNICYVGCTFCAFQRKFGEEGVWDWEVDEAIEWVRSKYQPGLTEIHISSGHHPKKPFSYYLELVSALKKNFPGVQVKAWTAAEIHHFSKIAKMNYREVLTALKEAGLDAMPGGGAEIFSERVRTQIARAKVKAEGWLEVHRTAHELGIPTNATMLYGHIETLEERLDHMNRLRELQDESLAKGAKGFMSFIPLAFQPDGNRLAAELGKHEFTTGVDDLRNLAVARIYLDNIPHIKGYWATLTPEVSQVSLDWGVTDVDGTLIEERIVHAAGSPTPQGLSKEALAAFIQAAGRTPIERDAVYNVVKVWAQPTPALQREQVKVSRSANQGAKA</sequence>
<dbReference type="NCBIfam" id="TIGR00423">
    <property type="entry name" value="CofH family radical SAM protein"/>
    <property type="match status" value="1"/>
</dbReference>
<keyword evidence="1 6" id="KW-0004">4Fe-4S</keyword>
<dbReference type="InterPro" id="IPR034405">
    <property type="entry name" value="F420"/>
</dbReference>
<evidence type="ECO:0000256" key="2">
    <source>
        <dbReference type="ARBA" id="ARBA00022691"/>
    </source>
</evidence>
<evidence type="ECO:0000313" key="11">
    <source>
        <dbReference type="Proteomes" id="UP000001916"/>
    </source>
</evidence>
<feature type="binding site" evidence="6 7">
    <location>
        <position position="73"/>
    </location>
    <ligand>
        <name>[4Fe-4S] cluster</name>
        <dbReference type="ChEBI" id="CHEBI:49883"/>
        <note>4Fe-4S-S-AdoMet</note>
    </ligand>
</feature>
<dbReference type="SFLD" id="SFLDG01389">
    <property type="entry name" value="menaquinone_synthsis_involved"/>
    <property type="match status" value="1"/>
</dbReference>
<dbReference type="SMART" id="SM00729">
    <property type="entry name" value="Elp3"/>
    <property type="match status" value="1"/>
</dbReference>
<dbReference type="KEGG" id="msv:Mesil_1525"/>
<evidence type="ECO:0000256" key="6">
    <source>
        <dbReference type="HAMAP-Rule" id="MF_00993"/>
    </source>
</evidence>
<dbReference type="PROSITE" id="PS51918">
    <property type="entry name" value="RADICAL_SAM"/>
    <property type="match status" value="1"/>
</dbReference>
<dbReference type="SFLD" id="SFLDS00029">
    <property type="entry name" value="Radical_SAM"/>
    <property type="match status" value="1"/>
</dbReference>
<dbReference type="PANTHER" id="PTHR43076">
    <property type="entry name" value="FO SYNTHASE (COFH)"/>
    <property type="match status" value="1"/>
</dbReference>
<comment type="catalytic activity">
    <reaction evidence="6">
        <text>3-[(1-carboxyvinyl)-oxy]benzoate + S-adenosyl-L-methionine + H2O = 6-amino-6-deoxyfutalosine + hydrogencarbonate + L-methionine + H(+)</text>
        <dbReference type="Rhea" id="RHEA:33075"/>
        <dbReference type="ChEBI" id="CHEBI:15377"/>
        <dbReference type="ChEBI" id="CHEBI:15378"/>
        <dbReference type="ChEBI" id="CHEBI:17544"/>
        <dbReference type="ChEBI" id="CHEBI:57844"/>
        <dbReference type="ChEBI" id="CHEBI:59789"/>
        <dbReference type="ChEBI" id="CHEBI:64286"/>
        <dbReference type="ChEBI" id="CHEBI:76981"/>
        <dbReference type="EC" id="2.5.1.120"/>
    </reaction>
</comment>
<evidence type="ECO:0000259" key="9">
    <source>
        <dbReference type="PROSITE" id="PS51918"/>
    </source>
</evidence>
<keyword evidence="5 6" id="KW-0411">Iron-sulfur</keyword>
<comment type="function">
    <text evidence="6">Radical SAM enzyme that catalyzes the addition of the adenosyl radical to the double bond of 3-[(1-carboxyvinyl)oxy]benzoate, leading to aminodeoxyfutalosine (AFL), a key intermediate in the formation of menaquinone (MK, vitamin K2) from chorismate.</text>
</comment>